<proteinExistence type="predicted"/>
<dbReference type="STRING" id="1465756.BIV18_10015"/>
<evidence type="ECO:0000313" key="1">
    <source>
        <dbReference type="EMBL" id="OLR61679.1"/>
    </source>
</evidence>
<comment type="caution">
    <text evidence="1">The sequence shown here is derived from an EMBL/GenBank/DDBJ whole genome shotgun (WGS) entry which is preliminary data.</text>
</comment>
<keyword evidence="2" id="KW-1185">Reference proteome</keyword>
<evidence type="ECO:0000313" key="2">
    <source>
        <dbReference type="Proteomes" id="UP000187166"/>
    </source>
</evidence>
<sequence>MSKQNIRHFIEIKDDNKTIYRRRIFNRNIVADKEFYENLNLNIDWMEGKLEETEISLLNFMTEWWKFIDRITDRNSLIQDLDFLFAIKDNKSLYSNLVFQNHTMINQFFLVMDDLLKFTLEYDEKTLCENYKLYISVNN</sequence>
<protein>
    <submittedName>
        <fullName evidence="1">Uncharacterized protein</fullName>
    </submittedName>
</protein>
<dbReference type="Proteomes" id="UP000187166">
    <property type="component" value="Unassembled WGS sequence"/>
</dbReference>
<dbReference type="EMBL" id="MJIH01000008">
    <property type="protein sequence ID" value="OLR61679.1"/>
    <property type="molecule type" value="Genomic_DNA"/>
</dbReference>
<dbReference type="AlphaFoldDB" id="A0A1U7LX78"/>
<reference evidence="1 2" key="1">
    <citation type="journal article" date="2016" name="Appl. Environ. Microbiol.">
        <title>Function and Phylogeny of Bacterial Butyryl Coenzyme A:Acetate Transferases and Their Diversity in the Proximal Colon of Swine.</title>
        <authorList>
            <person name="Trachsel J."/>
            <person name="Bayles D.O."/>
            <person name="Looft T."/>
            <person name="Levine U.Y."/>
            <person name="Allen H.K."/>
        </authorList>
    </citation>
    <scope>NUCLEOTIDE SEQUENCE [LARGE SCALE GENOMIC DNA]</scope>
    <source>
        <strain evidence="1 2">35-6-1</strain>
    </source>
</reference>
<organism evidence="1 2">
    <name type="scientific">Peptoniphilus porci</name>
    <dbReference type="NCBI Taxonomy" id="2652280"/>
    <lineage>
        <taxon>Bacteria</taxon>
        <taxon>Bacillati</taxon>
        <taxon>Bacillota</taxon>
        <taxon>Tissierellia</taxon>
        <taxon>Tissierellales</taxon>
        <taxon>Peptoniphilaceae</taxon>
        <taxon>Peptoniphilus</taxon>
    </lineage>
</organism>
<gene>
    <name evidence="1" type="ORF">BIV18_10015</name>
</gene>
<name>A0A1U7LX78_9FIRM</name>
<accession>A0A1U7LX78</accession>